<sequence length="460" mass="54043">MSLSECRVPQELIEAIIRNLDGDQRSLARCARVSVRFLTLSRGLLYKRIILEPPIYRGKPNPRSVRHFHSVISSYPSLVNCVEDLTISHKGPLFTWPDMKAMKWLSDPSDTSLLEVMTQLKNIRKLKIAGLLSLGRIYDSPVDWMNLSEHSLLALGHARSQFQHLTVLHLHCVSNFDVEFFDFSRNLQELVLDAVTFAPWRLDDDYASDREPRPDRSQLKKLCIHTCNGESSLHFVRYLTSHRVGLNISNLEFLHYTGDRFRFTHRGRLYMILRDCRSSLIEFEFSPSLEKCLFEYPELSDFDPPATFSRFTNLRILSLSLHWEICNEGSLDSLEWFESRLTRISYFNRLEVFRLRFHLEWIDDNHDSDSEVPDEEEALDWGIEMMSWWKWEDIDKVLSNTAAFPELRRVEIYFIPDDGNKRPLPIEELYEEIHANLPELSQRTLIYVYQGCLRSMGCIR</sequence>
<proteinExistence type="predicted"/>
<accession>A0A8H5D020</accession>
<dbReference type="AlphaFoldDB" id="A0A8H5D020"/>
<dbReference type="InterPro" id="IPR036047">
    <property type="entry name" value="F-box-like_dom_sf"/>
</dbReference>
<organism evidence="1 2">
    <name type="scientific">Leucocoprinus leucothites</name>
    <dbReference type="NCBI Taxonomy" id="201217"/>
    <lineage>
        <taxon>Eukaryota</taxon>
        <taxon>Fungi</taxon>
        <taxon>Dikarya</taxon>
        <taxon>Basidiomycota</taxon>
        <taxon>Agaricomycotina</taxon>
        <taxon>Agaricomycetes</taxon>
        <taxon>Agaricomycetidae</taxon>
        <taxon>Agaricales</taxon>
        <taxon>Agaricineae</taxon>
        <taxon>Agaricaceae</taxon>
        <taxon>Leucocoprinus</taxon>
    </lineage>
</organism>
<dbReference type="SUPFAM" id="SSF52047">
    <property type="entry name" value="RNI-like"/>
    <property type="match status" value="1"/>
</dbReference>
<gene>
    <name evidence="1" type="ORF">D9756_008194</name>
</gene>
<dbReference type="Proteomes" id="UP000559027">
    <property type="component" value="Unassembled WGS sequence"/>
</dbReference>
<dbReference type="EMBL" id="JAACJO010000013">
    <property type="protein sequence ID" value="KAF5351000.1"/>
    <property type="molecule type" value="Genomic_DNA"/>
</dbReference>
<comment type="caution">
    <text evidence="1">The sequence shown here is derived from an EMBL/GenBank/DDBJ whole genome shotgun (WGS) entry which is preliminary data.</text>
</comment>
<evidence type="ECO:0000313" key="2">
    <source>
        <dbReference type="Proteomes" id="UP000559027"/>
    </source>
</evidence>
<evidence type="ECO:0000313" key="1">
    <source>
        <dbReference type="EMBL" id="KAF5351000.1"/>
    </source>
</evidence>
<keyword evidence="2" id="KW-1185">Reference proteome</keyword>
<dbReference type="Gene3D" id="3.80.10.10">
    <property type="entry name" value="Ribonuclease Inhibitor"/>
    <property type="match status" value="1"/>
</dbReference>
<dbReference type="OrthoDB" id="2745898at2759"/>
<dbReference type="SUPFAM" id="SSF81383">
    <property type="entry name" value="F-box domain"/>
    <property type="match status" value="1"/>
</dbReference>
<reference evidence="1 2" key="1">
    <citation type="journal article" date="2020" name="ISME J.">
        <title>Uncovering the hidden diversity of litter-decomposition mechanisms in mushroom-forming fungi.</title>
        <authorList>
            <person name="Floudas D."/>
            <person name="Bentzer J."/>
            <person name="Ahren D."/>
            <person name="Johansson T."/>
            <person name="Persson P."/>
            <person name="Tunlid A."/>
        </authorList>
    </citation>
    <scope>NUCLEOTIDE SEQUENCE [LARGE SCALE GENOMIC DNA]</scope>
    <source>
        <strain evidence="1 2">CBS 146.42</strain>
    </source>
</reference>
<name>A0A8H5D020_9AGAR</name>
<protein>
    <recommendedName>
        <fullName evidence="3">F-box domain-containing protein</fullName>
    </recommendedName>
</protein>
<evidence type="ECO:0008006" key="3">
    <source>
        <dbReference type="Google" id="ProtNLM"/>
    </source>
</evidence>
<dbReference type="InterPro" id="IPR032675">
    <property type="entry name" value="LRR_dom_sf"/>
</dbReference>